<feature type="region of interest" description="Disordered" evidence="1">
    <location>
        <begin position="1"/>
        <end position="27"/>
    </location>
</feature>
<dbReference type="Proteomes" id="UP000023435">
    <property type="component" value="Unassembled WGS sequence"/>
</dbReference>
<name>A0A120AHH1_9GAMM</name>
<proteinExistence type="predicted"/>
<dbReference type="AlphaFoldDB" id="A0A120AHH1"/>
<dbReference type="EMBL" id="JAJA02000001">
    <property type="protein sequence ID" value="KWS06140.1"/>
    <property type="molecule type" value="Genomic_DNA"/>
</dbReference>
<accession>A0A120AHH1</accession>
<evidence type="ECO:0000313" key="2">
    <source>
        <dbReference type="EMBL" id="KWS06140.1"/>
    </source>
</evidence>
<organism evidence="2 3">
    <name type="scientific">Lysobacter capsici AZ78</name>
    <dbReference type="NCBI Taxonomy" id="1444315"/>
    <lineage>
        <taxon>Bacteria</taxon>
        <taxon>Pseudomonadati</taxon>
        <taxon>Pseudomonadota</taxon>
        <taxon>Gammaproteobacteria</taxon>
        <taxon>Lysobacterales</taxon>
        <taxon>Lysobacteraceae</taxon>
        <taxon>Lysobacter</taxon>
    </lineage>
</organism>
<evidence type="ECO:0000313" key="3">
    <source>
        <dbReference type="Proteomes" id="UP000023435"/>
    </source>
</evidence>
<reference evidence="2 3" key="1">
    <citation type="journal article" date="2014" name="Genome Announc.">
        <title>Draft Genome Sequence of Lysobacter capsici AZ78, a Bacterium Antagonistic to Plant-Pathogenic Oomycetes.</title>
        <authorList>
            <person name="Puopolo G."/>
            <person name="Sonego P."/>
            <person name="Engelen K."/>
            <person name="Pertot I."/>
        </authorList>
    </citation>
    <scope>NUCLEOTIDE SEQUENCE [LARGE SCALE GENOMIC DNA]</scope>
    <source>
        <strain evidence="2 3">AZ78</strain>
    </source>
</reference>
<comment type="caution">
    <text evidence="2">The sequence shown here is derived from an EMBL/GenBank/DDBJ whole genome shotgun (WGS) entry which is preliminary data.</text>
</comment>
<sequence>MDTAFGHCDTGMGFGRAGREPAIDMDSVPRRRATRLGCAPTTS</sequence>
<keyword evidence="3" id="KW-1185">Reference proteome</keyword>
<evidence type="ECO:0000256" key="1">
    <source>
        <dbReference type="SAM" id="MobiDB-lite"/>
    </source>
</evidence>
<protein>
    <submittedName>
        <fullName evidence="2">Uncharacterized protein</fullName>
    </submittedName>
</protein>
<gene>
    <name evidence="2" type="ORF">AZ78_3694</name>
</gene>